<dbReference type="AlphaFoldDB" id="A0A7H9BJE8"/>
<dbReference type="InterPro" id="IPR001444">
    <property type="entry name" value="Flag_bb_rod_N"/>
</dbReference>
<dbReference type="SUPFAM" id="SSF64518">
    <property type="entry name" value="Phase 1 flagellin"/>
    <property type="match status" value="2"/>
</dbReference>
<feature type="domain" description="Flagellar basal-body/hook protein C-terminal" evidence="8">
    <location>
        <begin position="691"/>
        <end position="730"/>
    </location>
</feature>
<evidence type="ECO:0000259" key="10">
    <source>
        <dbReference type="Pfam" id="PF22638"/>
    </source>
</evidence>
<dbReference type="InterPro" id="IPR053927">
    <property type="entry name" value="FlgK_helical"/>
</dbReference>
<sequence>MASSVFGIGVSGLNAANLGLTTTGHNIANVNTDGFSRQVMKQSAPYPLLSGSGFNGLGVQVDSIVRMYDRFLTKSLEVSQSQASYQATRLSHLSEIDNIVADPSAGVSPALQDFFKSVQNVATNPADPPSRQAMISSAQTLVNRFQVFSQRLEEQRNSLNGEVTDTITSINSYSQQIADLNGKIVIAQTSGQPPNDLLDQRDLLVKDLNKLVKANTLTLSDGSINVFIGNGQGLVVGGSVNKLIAAPNPADPQRITVGFTQNNQTIFLPENQLSGGQLGALLDFRSQSLDLAQNSLERTALGFVDTFNQQHKAGQDLYGNMGRNLFDIKRSNYVDLNVGTAPGTNIRVTSPNGTSESSDFSITPSGAGFVIKRLSDGLTSGVVNLGSTDPITGLTLAAAPAGTVPPTQNGFSFPPAVSTINSNTNNTGTAQLTGYITDVGKLSTSNYEFSFDGTNYTMYRQSDGARTIYSAAQVAQGINLDGMNLQLSPNVGAMNAGDRFVIKPLEGMINTMAVRTTDPKEIAAAAPMLATVGAANTGSLKVSQHLVDTPSVTSTDPAVNPAIRNPVTINFTSASSFTYTDTVTGVTSAAQTYNAGMTLSVNGWSMKLDGVPAAGDSIAVNPNIGSNADNRNALALGKLQSTRILDGGSATYQESYGRMVSTIGTQTNEATIMSKAQNQLLTNAQNSRDSVSAVNLDEEAANLLRYQQAYQASSKVIQIAQSAFQEILNIGR</sequence>
<keyword evidence="11" id="KW-0282">Flagellum</keyword>
<dbReference type="GO" id="GO:0005576">
    <property type="term" value="C:extracellular region"/>
    <property type="evidence" value="ECO:0007669"/>
    <property type="project" value="UniProtKB-SubCell"/>
</dbReference>
<dbReference type="InterPro" id="IPR010930">
    <property type="entry name" value="Flg_bb/hook_C_dom"/>
</dbReference>
<keyword evidence="11" id="KW-0969">Cilium</keyword>
<keyword evidence="6" id="KW-0975">Bacterial flagellum</keyword>
<evidence type="ECO:0000256" key="4">
    <source>
        <dbReference type="ARBA" id="ARBA00016244"/>
    </source>
</evidence>
<dbReference type="RefSeq" id="WP_179358210.1">
    <property type="nucleotide sequence ID" value="NZ_CP058627.1"/>
</dbReference>
<feature type="domain" description="Flagellar hook-associated protein 1 D2-like" evidence="9">
    <location>
        <begin position="422"/>
        <end position="504"/>
    </location>
</feature>
<accession>A0A7H9BJE8</accession>
<evidence type="ECO:0000256" key="1">
    <source>
        <dbReference type="ARBA" id="ARBA00004365"/>
    </source>
</evidence>
<dbReference type="NCBIfam" id="TIGR02492">
    <property type="entry name" value="flgK_ends"/>
    <property type="match status" value="1"/>
</dbReference>
<evidence type="ECO:0000256" key="5">
    <source>
        <dbReference type="ARBA" id="ARBA00022525"/>
    </source>
</evidence>
<dbReference type="KEGG" id="chiz:HQ393_07605"/>
<keyword evidence="11" id="KW-0966">Cell projection</keyword>
<dbReference type="Pfam" id="PF06429">
    <property type="entry name" value="Flg_bbr_C"/>
    <property type="match status" value="1"/>
</dbReference>
<dbReference type="PANTHER" id="PTHR30033">
    <property type="entry name" value="FLAGELLAR HOOK-ASSOCIATED PROTEIN 1"/>
    <property type="match status" value="1"/>
</dbReference>
<dbReference type="Proteomes" id="UP000509597">
    <property type="component" value="Chromosome"/>
</dbReference>
<keyword evidence="5" id="KW-0964">Secreted</keyword>
<protein>
    <recommendedName>
        <fullName evidence="4">Flagellar hook-associated protein 1</fullName>
    </recommendedName>
</protein>
<dbReference type="PRINTS" id="PR01005">
    <property type="entry name" value="FLGHOOKAP1"/>
</dbReference>
<dbReference type="GO" id="GO:0044780">
    <property type="term" value="P:bacterial-type flagellum assembly"/>
    <property type="evidence" value="ECO:0007669"/>
    <property type="project" value="InterPro"/>
</dbReference>
<comment type="subcellular location">
    <subcellularLocation>
        <location evidence="1">Bacterial flagellum</location>
    </subcellularLocation>
    <subcellularLocation>
        <location evidence="2">Secreted</location>
    </subcellularLocation>
</comment>
<evidence type="ECO:0000313" key="12">
    <source>
        <dbReference type="Proteomes" id="UP000509597"/>
    </source>
</evidence>
<reference evidence="11 12" key="1">
    <citation type="submission" date="2020-07" db="EMBL/GenBank/DDBJ databases">
        <title>Complete genome sequence of Chitinibacter sp. 2T18.</title>
        <authorList>
            <person name="Bae J.-W."/>
            <person name="Choi J.-W."/>
        </authorList>
    </citation>
    <scope>NUCLEOTIDE SEQUENCE [LARGE SCALE GENOMIC DNA]</scope>
    <source>
        <strain evidence="11 12">2T18</strain>
    </source>
</reference>
<dbReference type="Pfam" id="PF00460">
    <property type="entry name" value="Flg_bb_rod"/>
    <property type="match status" value="1"/>
</dbReference>
<comment type="similarity">
    <text evidence="3">Belongs to the flagella basal body rod proteins family.</text>
</comment>
<evidence type="ECO:0000259" key="7">
    <source>
        <dbReference type="Pfam" id="PF00460"/>
    </source>
</evidence>
<name>A0A7H9BJE8_9NEIS</name>
<dbReference type="InterPro" id="IPR002371">
    <property type="entry name" value="FlgK"/>
</dbReference>
<organism evidence="11 12">
    <name type="scientific">Chitinibacter bivalviorum</name>
    <dbReference type="NCBI Taxonomy" id="2739434"/>
    <lineage>
        <taxon>Bacteria</taxon>
        <taxon>Pseudomonadati</taxon>
        <taxon>Pseudomonadota</taxon>
        <taxon>Betaproteobacteria</taxon>
        <taxon>Neisseriales</taxon>
        <taxon>Chitinibacteraceae</taxon>
        <taxon>Chitinibacter</taxon>
    </lineage>
</organism>
<keyword evidence="12" id="KW-1185">Reference proteome</keyword>
<dbReference type="EMBL" id="CP058627">
    <property type="protein sequence ID" value="QLG88131.1"/>
    <property type="molecule type" value="Genomic_DNA"/>
</dbReference>
<evidence type="ECO:0000259" key="9">
    <source>
        <dbReference type="Pfam" id="PF21158"/>
    </source>
</evidence>
<evidence type="ECO:0000256" key="3">
    <source>
        <dbReference type="ARBA" id="ARBA00009677"/>
    </source>
</evidence>
<feature type="domain" description="Flagellar basal body rod protein N-terminal" evidence="7">
    <location>
        <begin position="8"/>
        <end position="35"/>
    </location>
</feature>
<evidence type="ECO:0000259" key="8">
    <source>
        <dbReference type="Pfam" id="PF06429"/>
    </source>
</evidence>
<dbReference type="GO" id="GO:0005198">
    <property type="term" value="F:structural molecule activity"/>
    <property type="evidence" value="ECO:0007669"/>
    <property type="project" value="InterPro"/>
</dbReference>
<dbReference type="Pfam" id="PF21158">
    <property type="entry name" value="flgK_1st_1"/>
    <property type="match status" value="1"/>
</dbReference>
<proteinExistence type="inferred from homology"/>
<evidence type="ECO:0000256" key="2">
    <source>
        <dbReference type="ARBA" id="ARBA00004613"/>
    </source>
</evidence>
<dbReference type="PANTHER" id="PTHR30033:SF1">
    <property type="entry name" value="FLAGELLAR HOOK-ASSOCIATED PROTEIN 1"/>
    <property type="match status" value="1"/>
</dbReference>
<dbReference type="Pfam" id="PF22638">
    <property type="entry name" value="FlgK_D1"/>
    <property type="match status" value="1"/>
</dbReference>
<evidence type="ECO:0000313" key="11">
    <source>
        <dbReference type="EMBL" id="QLG88131.1"/>
    </source>
</evidence>
<dbReference type="GO" id="GO:0009424">
    <property type="term" value="C:bacterial-type flagellum hook"/>
    <property type="evidence" value="ECO:0007669"/>
    <property type="project" value="InterPro"/>
</dbReference>
<gene>
    <name evidence="11" type="primary">flgK</name>
    <name evidence="11" type="ORF">HQ393_07605</name>
</gene>
<dbReference type="InterPro" id="IPR049119">
    <property type="entry name" value="FlgK_D2-like"/>
</dbReference>
<feature type="domain" description="Flagellar hook-associated protein FlgK helical" evidence="10">
    <location>
        <begin position="93"/>
        <end position="326"/>
    </location>
</feature>
<evidence type="ECO:0000256" key="6">
    <source>
        <dbReference type="ARBA" id="ARBA00023143"/>
    </source>
</evidence>